<evidence type="ECO:0000256" key="2">
    <source>
        <dbReference type="ARBA" id="ARBA00009347"/>
    </source>
</evidence>
<comment type="caution">
    <text evidence="10">The sequence shown here is derived from an EMBL/GenBank/DDBJ whole genome shotgun (WGS) entry which is preliminary data.</text>
</comment>
<sequence length="376" mass="40935">MDLRFSAAEQRFRAEARTWLLTAVAGLPAEPSLTDWPGRRRYDTAWQRLLHRAGYAGIHWPAEYGGRGATPTEQLIFLEEAELAGAPYAAANFVGLMHAGPTLMAEGTREQRQRFLPPILSGNEVWCQGFSEPDAGSDLASVRTRAVRDGADYVVTGQKVWTSHAPVADFCELLVRTDPDAPKHRGLSWLIMPMDLAGIRIRPLRTIQGSDDFAEVFLDEVRVPVANLVGAEHDGWRVAMATLGFERGTVFVGELVHTKVLLGRLARLARDVGRWEDAGIRRELGGLAAECGGLWALTLRAVSAATRGEASGVGGSVFKLRYTELRQRVNELAARLLGPAALVLSDLDGLGNATHAQERLRGLSLTIAGGTSQIQR</sequence>
<evidence type="ECO:0000256" key="5">
    <source>
        <dbReference type="ARBA" id="ARBA00023002"/>
    </source>
</evidence>
<dbReference type="AlphaFoldDB" id="A0A5B2WP52"/>
<evidence type="ECO:0000256" key="1">
    <source>
        <dbReference type="ARBA" id="ARBA00001974"/>
    </source>
</evidence>
<dbReference type="InterPro" id="IPR046373">
    <property type="entry name" value="Acyl-CoA_Oxase/DH_mid-dom_sf"/>
</dbReference>
<evidence type="ECO:0000256" key="4">
    <source>
        <dbReference type="ARBA" id="ARBA00022827"/>
    </source>
</evidence>
<dbReference type="InterPro" id="IPR006091">
    <property type="entry name" value="Acyl-CoA_Oxase/DH_mid-dom"/>
</dbReference>
<evidence type="ECO:0000259" key="9">
    <source>
        <dbReference type="Pfam" id="PF02771"/>
    </source>
</evidence>
<comment type="cofactor">
    <cofactor evidence="1 6">
        <name>FAD</name>
        <dbReference type="ChEBI" id="CHEBI:57692"/>
    </cofactor>
</comment>
<dbReference type="GO" id="GO:0016627">
    <property type="term" value="F:oxidoreductase activity, acting on the CH-CH group of donors"/>
    <property type="evidence" value="ECO:0007669"/>
    <property type="project" value="InterPro"/>
</dbReference>
<keyword evidence="11" id="KW-1185">Reference proteome</keyword>
<organism evidence="10 11">
    <name type="scientific">Solihabitans fulvus</name>
    <dbReference type="NCBI Taxonomy" id="1892852"/>
    <lineage>
        <taxon>Bacteria</taxon>
        <taxon>Bacillati</taxon>
        <taxon>Actinomycetota</taxon>
        <taxon>Actinomycetes</taxon>
        <taxon>Pseudonocardiales</taxon>
        <taxon>Pseudonocardiaceae</taxon>
        <taxon>Solihabitans</taxon>
    </lineage>
</organism>
<dbReference type="FunFam" id="2.40.110.10:FF:000011">
    <property type="entry name" value="Acyl-CoA dehydrogenase FadE34"/>
    <property type="match status" value="1"/>
</dbReference>
<dbReference type="Gene3D" id="2.40.110.10">
    <property type="entry name" value="Butyryl-CoA Dehydrogenase, subunit A, domain 2"/>
    <property type="match status" value="1"/>
</dbReference>
<dbReference type="InterPro" id="IPR013786">
    <property type="entry name" value="AcylCoA_DH/ox_N"/>
</dbReference>
<dbReference type="Pfam" id="PF02771">
    <property type="entry name" value="Acyl-CoA_dh_N"/>
    <property type="match status" value="1"/>
</dbReference>
<dbReference type="SUPFAM" id="SSF56645">
    <property type="entry name" value="Acyl-CoA dehydrogenase NM domain-like"/>
    <property type="match status" value="1"/>
</dbReference>
<dbReference type="Pfam" id="PF02770">
    <property type="entry name" value="Acyl-CoA_dh_M"/>
    <property type="match status" value="1"/>
</dbReference>
<keyword evidence="3 6" id="KW-0285">Flavoprotein</keyword>
<evidence type="ECO:0000313" key="10">
    <source>
        <dbReference type="EMBL" id="KAA2252600.1"/>
    </source>
</evidence>
<keyword evidence="5 6" id="KW-0560">Oxidoreductase</keyword>
<proteinExistence type="inferred from homology"/>
<dbReference type="InterPro" id="IPR009075">
    <property type="entry name" value="AcylCo_DH/oxidase_C"/>
</dbReference>
<dbReference type="InterPro" id="IPR052161">
    <property type="entry name" value="Mycobact_Acyl-CoA_DH"/>
</dbReference>
<feature type="domain" description="Acyl-CoA dehydrogenase/oxidase C-terminal" evidence="7">
    <location>
        <begin position="234"/>
        <end position="376"/>
    </location>
</feature>
<feature type="domain" description="Acyl-CoA dehydrogenase/oxidase N-terminal" evidence="9">
    <location>
        <begin position="8"/>
        <end position="122"/>
    </location>
</feature>
<dbReference type="InterPro" id="IPR037069">
    <property type="entry name" value="AcylCoA_DH/ox_N_sf"/>
</dbReference>
<evidence type="ECO:0000256" key="3">
    <source>
        <dbReference type="ARBA" id="ARBA00022630"/>
    </source>
</evidence>
<name>A0A5B2WP52_9PSEU</name>
<reference evidence="10 11" key="1">
    <citation type="submission" date="2019-09" db="EMBL/GenBank/DDBJ databases">
        <title>Goodfellowia gen. nov., a new genus of the Pseudonocardineae related to Actinoalloteichus, containing Goodfellowia coeruleoviolacea gen. nov., comb. nov. gen. nov., comb. nov.</title>
        <authorList>
            <person name="Labeda D."/>
        </authorList>
    </citation>
    <scope>NUCLEOTIDE SEQUENCE [LARGE SCALE GENOMIC DNA]</scope>
    <source>
        <strain evidence="10 11">AN110305</strain>
    </source>
</reference>
<dbReference type="RefSeq" id="WP_149854257.1">
    <property type="nucleotide sequence ID" value="NZ_VUOB01000074.1"/>
</dbReference>
<accession>A0A5B2WP52</accession>
<protein>
    <submittedName>
        <fullName evidence="10">Acyl-CoA dehydrogenase</fullName>
    </submittedName>
</protein>
<dbReference type="SUPFAM" id="SSF47203">
    <property type="entry name" value="Acyl-CoA dehydrogenase C-terminal domain-like"/>
    <property type="match status" value="1"/>
</dbReference>
<dbReference type="GO" id="GO:0050660">
    <property type="term" value="F:flavin adenine dinucleotide binding"/>
    <property type="evidence" value="ECO:0007669"/>
    <property type="project" value="InterPro"/>
</dbReference>
<feature type="domain" description="Acyl-CoA oxidase/dehydrogenase middle" evidence="8">
    <location>
        <begin position="127"/>
        <end position="220"/>
    </location>
</feature>
<comment type="similarity">
    <text evidence="2 6">Belongs to the acyl-CoA dehydrogenase family.</text>
</comment>
<keyword evidence="4 6" id="KW-0274">FAD</keyword>
<evidence type="ECO:0000259" key="7">
    <source>
        <dbReference type="Pfam" id="PF00441"/>
    </source>
</evidence>
<evidence type="ECO:0000313" key="11">
    <source>
        <dbReference type="Proteomes" id="UP000323454"/>
    </source>
</evidence>
<dbReference type="OrthoDB" id="4759677at2"/>
<feature type="non-terminal residue" evidence="10">
    <location>
        <position position="376"/>
    </location>
</feature>
<dbReference type="Proteomes" id="UP000323454">
    <property type="component" value="Unassembled WGS sequence"/>
</dbReference>
<dbReference type="GO" id="GO:0005886">
    <property type="term" value="C:plasma membrane"/>
    <property type="evidence" value="ECO:0007669"/>
    <property type="project" value="TreeGrafter"/>
</dbReference>
<dbReference type="InterPro" id="IPR009100">
    <property type="entry name" value="AcylCoA_DH/oxidase_NM_dom_sf"/>
</dbReference>
<evidence type="ECO:0000259" key="8">
    <source>
        <dbReference type="Pfam" id="PF02770"/>
    </source>
</evidence>
<dbReference type="PANTHER" id="PTHR43292:SF3">
    <property type="entry name" value="ACYL-COA DEHYDROGENASE FADE29"/>
    <property type="match status" value="1"/>
</dbReference>
<dbReference type="InterPro" id="IPR036250">
    <property type="entry name" value="AcylCo_DH-like_C"/>
</dbReference>
<gene>
    <name evidence="10" type="ORF">F0L68_35430</name>
</gene>
<reference evidence="10 11" key="2">
    <citation type="submission" date="2019-09" db="EMBL/GenBank/DDBJ databases">
        <authorList>
            <person name="Jin C."/>
        </authorList>
    </citation>
    <scope>NUCLEOTIDE SEQUENCE [LARGE SCALE GENOMIC DNA]</scope>
    <source>
        <strain evidence="10 11">AN110305</strain>
    </source>
</reference>
<dbReference type="EMBL" id="VUOB01000074">
    <property type="protein sequence ID" value="KAA2252600.1"/>
    <property type="molecule type" value="Genomic_DNA"/>
</dbReference>
<dbReference type="PANTHER" id="PTHR43292">
    <property type="entry name" value="ACYL-COA DEHYDROGENASE"/>
    <property type="match status" value="1"/>
</dbReference>
<dbReference type="Gene3D" id="1.10.540.10">
    <property type="entry name" value="Acyl-CoA dehydrogenase/oxidase, N-terminal domain"/>
    <property type="match status" value="1"/>
</dbReference>
<dbReference type="Pfam" id="PF00441">
    <property type="entry name" value="Acyl-CoA_dh_1"/>
    <property type="match status" value="1"/>
</dbReference>
<dbReference type="Gene3D" id="1.20.140.10">
    <property type="entry name" value="Butyryl-CoA Dehydrogenase, subunit A, domain 3"/>
    <property type="match status" value="1"/>
</dbReference>
<evidence type="ECO:0000256" key="6">
    <source>
        <dbReference type="RuleBase" id="RU362125"/>
    </source>
</evidence>